<gene>
    <name evidence="9" type="ORF">HHUSO_G7892</name>
</gene>
<evidence type="ECO:0000256" key="3">
    <source>
        <dbReference type="ARBA" id="ARBA00023125"/>
    </source>
</evidence>
<dbReference type="SUPFAM" id="SSF46689">
    <property type="entry name" value="Homeodomain-like"/>
    <property type="match status" value="1"/>
</dbReference>
<feature type="region of interest" description="Disordered" evidence="7">
    <location>
        <begin position="322"/>
        <end position="343"/>
    </location>
</feature>
<evidence type="ECO:0000256" key="4">
    <source>
        <dbReference type="ARBA" id="ARBA00023155"/>
    </source>
</evidence>
<evidence type="ECO:0000313" key="10">
    <source>
        <dbReference type="Proteomes" id="UP001369086"/>
    </source>
</evidence>
<comment type="caution">
    <text evidence="9">The sequence shown here is derived from an EMBL/GenBank/DDBJ whole genome shotgun (WGS) entry which is preliminary data.</text>
</comment>
<protein>
    <submittedName>
        <fullName evidence="9">Prospero homeobox protein 1-like</fullName>
    </submittedName>
</protein>
<feature type="region of interest" description="Disordered" evidence="7">
    <location>
        <begin position="440"/>
        <end position="469"/>
    </location>
</feature>
<name>A0ABR0ZVS4_HUSHU</name>
<dbReference type="InterPro" id="IPR039350">
    <property type="entry name" value="Prospero_homeodomain"/>
</dbReference>
<keyword evidence="6" id="KW-0539">Nucleus</keyword>
<feature type="compositionally biased region" description="Low complexity" evidence="7">
    <location>
        <begin position="213"/>
        <end position="223"/>
    </location>
</feature>
<feature type="compositionally biased region" description="Basic and acidic residues" evidence="7">
    <location>
        <begin position="322"/>
        <end position="335"/>
    </location>
</feature>
<evidence type="ECO:0000313" key="9">
    <source>
        <dbReference type="EMBL" id="KAK6488919.1"/>
    </source>
</evidence>
<dbReference type="Proteomes" id="UP001369086">
    <property type="component" value="Unassembled WGS sequence"/>
</dbReference>
<keyword evidence="2" id="KW-0805">Transcription regulation</keyword>
<comment type="subcellular location">
    <subcellularLocation>
        <location evidence="1">Nucleus</location>
    </subcellularLocation>
</comment>
<dbReference type="Gene3D" id="1.10.10.500">
    <property type="entry name" value="Homeo-prospero domain"/>
    <property type="match status" value="1"/>
</dbReference>
<feature type="region of interest" description="Disordered" evidence="7">
    <location>
        <begin position="104"/>
        <end position="147"/>
    </location>
</feature>
<proteinExistence type="predicted"/>
<keyword evidence="4" id="KW-0371">Homeobox</keyword>
<evidence type="ECO:0000256" key="2">
    <source>
        <dbReference type="ARBA" id="ARBA00023015"/>
    </source>
</evidence>
<feature type="compositionally biased region" description="Basic and acidic residues" evidence="7">
    <location>
        <begin position="227"/>
        <end position="236"/>
    </location>
</feature>
<dbReference type="Pfam" id="PF05044">
    <property type="entry name" value="HPD"/>
    <property type="match status" value="1"/>
</dbReference>
<evidence type="ECO:0000256" key="1">
    <source>
        <dbReference type="ARBA" id="ARBA00004123"/>
    </source>
</evidence>
<reference evidence="9 10" key="1">
    <citation type="submission" date="2021-05" db="EMBL/GenBank/DDBJ databases">
        <authorList>
            <person name="Zahm M."/>
            <person name="Klopp C."/>
            <person name="Cabau C."/>
            <person name="Kuhl H."/>
            <person name="Suciu R."/>
            <person name="Ciorpac M."/>
            <person name="Holostenco D."/>
            <person name="Gessner J."/>
            <person name="Wuertz S."/>
            <person name="Hohne C."/>
            <person name="Stock M."/>
            <person name="Gislard M."/>
            <person name="Lluch J."/>
            <person name="Milhes M."/>
            <person name="Lampietro C."/>
            <person name="Lopez Roques C."/>
            <person name="Donnadieu C."/>
            <person name="Du K."/>
            <person name="Schartl M."/>
            <person name="Guiguen Y."/>
        </authorList>
    </citation>
    <scope>NUCLEOTIDE SEQUENCE [LARGE SCALE GENOMIC DNA]</scope>
    <source>
        <strain evidence="9">Hh-F2</strain>
        <tissue evidence="9">Blood</tissue>
    </source>
</reference>
<keyword evidence="5" id="KW-0804">Transcription</keyword>
<organism evidence="9 10">
    <name type="scientific">Huso huso</name>
    <name type="common">Beluga</name>
    <name type="synonym">Acipenser huso</name>
    <dbReference type="NCBI Taxonomy" id="61971"/>
    <lineage>
        <taxon>Eukaryota</taxon>
        <taxon>Metazoa</taxon>
        <taxon>Chordata</taxon>
        <taxon>Craniata</taxon>
        <taxon>Vertebrata</taxon>
        <taxon>Euteleostomi</taxon>
        <taxon>Actinopterygii</taxon>
        <taxon>Chondrostei</taxon>
        <taxon>Acipenseriformes</taxon>
        <taxon>Acipenseridae</taxon>
        <taxon>Huso</taxon>
    </lineage>
</organism>
<feature type="region of interest" description="Disordered" evidence="7">
    <location>
        <begin position="173"/>
        <end position="236"/>
    </location>
</feature>
<dbReference type="PANTHER" id="PTHR12198:SF10">
    <property type="entry name" value="PROSPERO HOMEOBOX 1A"/>
    <property type="match status" value="1"/>
</dbReference>
<sequence length="743" mass="83935">MPDHDSAALLSRQTKRRRVDIGVKRTVGTTSVVFTKGRATLFSAMNPHGSEQDVECSVVQHADGEKSNVLRKLLKRANSYEDAMIPFPGATIISQLLKNNITKNGGTEPSFQGSGLSSTGSEIHQEDACSNSSRESPQECLSPFSRPTMSQFDIERLGDEHLRAKRARVENIIRGMSHSPSVALRGNENDREGAPQPPSPRESYRENKRKQKLPQQQQQSFQQLVSARKEQKHEERRQLKLQLEDMQKQLRQLQEKFYQIYDSTDSENEEDGNLSEDSMHSDGMDHQAQDSVADRSDNEMSDLDPGHFIDRARALIRQHAMMTEKPKRDSQRGKDQGPASMHTEGKQLAETLKQELNTAMSQVVDTVVKVFSKPVPQVFPPLQMPQARFAVNGENPNFHAANQRLQCFGDVIIPNPLDTFTNMQMPSSNDQTEALPLVVRKNSSDQSSSTPTPVGHHHHHPSLHPSPLSATVGFGSPSFRHPFPLPLMGYPFQNPLGTPSGSYSGKDRVSPESLDLSREATSLRTKMSSNHMNHRSCSPSYPGSTTEGLSLSLIKSECGDLQDMAEISPYSGSTISFFKKKKKNRLSPNHLKKAKLMFFYTRYPSSNMLKMFFSDVKFNRCITSQLIKWFSNFREFYYIQMEKFARQAINDGVTGTEELNVTRDCELYRALNMHYNKANDFEVPERFLEVAQITLREFFNAIVAGKDVDPSWKKAIYKVICKLDSEVPDIFKSPNCLQELLHE</sequence>
<evidence type="ECO:0000256" key="5">
    <source>
        <dbReference type="ARBA" id="ARBA00023163"/>
    </source>
</evidence>
<evidence type="ECO:0000256" key="7">
    <source>
        <dbReference type="SAM" id="MobiDB-lite"/>
    </source>
</evidence>
<dbReference type="InterPro" id="IPR009057">
    <property type="entry name" value="Homeodomain-like_sf"/>
</dbReference>
<dbReference type="InterPro" id="IPR037131">
    <property type="entry name" value="Homeo_prospero_dom_sf"/>
</dbReference>
<dbReference type="InterPro" id="IPR023082">
    <property type="entry name" value="Homeo_prospero_dom"/>
</dbReference>
<evidence type="ECO:0000256" key="6">
    <source>
        <dbReference type="ARBA" id="ARBA00023242"/>
    </source>
</evidence>
<dbReference type="PANTHER" id="PTHR12198">
    <property type="entry name" value="HOMEOBOX PROTEIN PROSPERO/PROX-1/CEH-26"/>
    <property type="match status" value="1"/>
</dbReference>
<feature type="compositionally biased region" description="Acidic residues" evidence="7">
    <location>
        <begin position="264"/>
        <end position="274"/>
    </location>
</feature>
<feature type="compositionally biased region" description="Polar residues" evidence="7">
    <location>
        <begin position="104"/>
        <end position="135"/>
    </location>
</feature>
<keyword evidence="10" id="KW-1185">Reference proteome</keyword>
<feature type="region of interest" description="Disordered" evidence="7">
    <location>
        <begin position="524"/>
        <end position="543"/>
    </location>
</feature>
<accession>A0ABR0ZVS4</accession>
<dbReference type="EMBL" id="JAHFZB010000006">
    <property type="protein sequence ID" value="KAK6488919.1"/>
    <property type="molecule type" value="Genomic_DNA"/>
</dbReference>
<evidence type="ECO:0000259" key="8">
    <source>
        <dbReference type="PROSITE" id="PS51818"/>
    </source>
</evidence>
<feature type="domain" description="Prospero" evidence="8">
    <location>
        <begin position="583"/>
        <end position="741"/>
    </location>
</feature>
<keyword evidence="3" id="KW-0238">DNA-binding</keyword>
<feature type="compositionally biased region" description="Basic and acidic residues" evidence="7">
    <location>
        <begin position="277"/>
        <end position="301"/>
    </location>
</feature>
<dbReference type="PROSITE" id="PS51818">
    <property type="entry name" value="HOMEO_PROSPERO"/>
    <property type="match status" value="1"/>
</dbReference>
<feature type="region of interest" description="Disordered" evidence="7">
    <location>
        <begin position="263"/>
        <end position="301"/>
    </location>
</feature>